<sequence>MSTLIGSVEFDKNRPEVAVTRENNVVMTVIAETSYSDILRLKIIFLVARTIMAPMKHPATDMAMLE</sequence>
<organism evidence="1 2">
    <name type="scientific">Pectobacterium punjabense</name>
    <dbReference type="NCBI Taxonomy" id="2108399"/>
    <lineage>
        <taxon>Bacteria</taxon>
        <taxon>Pseudomonadati</taxon>
        <taxon>Pseudomonadota</taxon>
        <taxon>Gammaproteobacteria</taxon>
        <taxon>Enterobacterales</taxon>
        <taxon>Pectobacteriaceae</taxon>
        <taxon>Pectobacterium</taxon>
    </lineage>
</organism>
<dbReference type="RefSeq" id="WP_165800629.1">
    <property type="nucleotide sequence ID" value="NZ_CP038498.1"/>
</dbReference>
<accession>A0ABX6KZT0</accession>
<gene>
    <name evidence="1" type="ORF">E2566_06435</name>
</gene>
<reference evidence="1 2" key="1">
    <citation type="submission" date="2019-04" db="EMBL/GenBank/DDBJ databases">
        <title>Whole Genome Sequencing of Pectobacterium punjabense SS95.</title>
        <authorList>
            <person name="Sarfraz S."/>
            <person name="Oulghazi S."/>
            <person name="Roques C."/>
            <person name="Vandecasteele C."/>
            <person name="Faure D."/>
        </authorList>
    </citation>
    <scope>NUCLEOTIDE SEQUENCE [LARGE SCALE GENOMIC DNA]</scope>
    <source>
        <strain evidence="1 2">SS95</strain>
    </source>
</reference>
<protein>
    <submittedName>
        <fullName evidence="1">Uncharacterized protein</fullName>
    </submittedName>
</protein>
<keyword evidence="2" id="KW-1185">Reference proteome</keyword>
<dbReference type="GeneID" id="90762573"/>
<dbReference type="Proteomes" id="UP000502681">
    <property type="component" value="Chromosome"/>
</dbReference>
<proteinExistence type="predicted"/>
<evidence type="ECO:0000313" key="1">
    <source>
        <dbReference type="EMBL" id="QJA19587.1"/>
    </source>
</evidence>
<dbReference type="EMBL" id="CP038498">
    <property type="protein sequence ID" value="QJA19587.1"/>
    <property type="molecule type" value="Genomic_DNA"/>
</dbReference>
<evidence type="ECO:0000313" key="2">
    <source>
        <dbReference type="Proteomes" id="UP000502681"/>
    </source>
</evidence>
<name>A0ABX6KZT0_9GAMM</name>